<dbReference type="KEGG" id="ttf:THTE_2752"/>
<dbReference type="OrthoDB" id="285306at2"/>
<dbReference type="AlphaFoldDB" id="A0A286RHA3"/>
<reference evidence="2 3" key="1">
    <citation type="journal article" name="Front. Microbiol.">
        <title>Sugar Metabolism of the First Thermophilic Planctomycete Thermogutta terrifontis: Comparative Genomic and Transcriptomic Approaches.</title>
        <authorList>
            <person name="Elcheninov A.G."/>
            <person name="Menzel P."/>
            <person name="Gudbergsdottir S.R."/>
            <person name="Slesarev A.I."/>
            <person name="Kadnikov V.V."/>
            <person name="Krogh A."/>
            <person name="Bonch-Osmolovskaya E.A."/>
            <person name="Peng X."/>
            <person name="Kublanov I.V."/>
        </authorList>
    </citation>
    <scope>NUCLEOTIDE SEQUENCE [LARGE SCALE GENOMIC DNA]</scope>
    <source>
        <strain evidence="2 3">R1</strain>
    </source>
</reference>
<dbReference type="RefSeq" id="WP_095415444.1">
    <property type="nucleotide sequence ID" value="NZ_CP018477.1"/>
</dbReference>
<evidence type="ECO:0000313" key="2">
    <source>
        <dbReference type="EMBL" id="ASV75354.1"/>
    </source>
</evidence>
<evidence type="ECO:0000256" key="1">
    <source>
        <dbReference type="SAM" id="MobiDB-lite"/>
    </source>
</evidence>
<gene>
    <name evidence="2" type="ORF">THTE_2752</name>
</gene>
<feature type="region of interest" description="Disordered" evidence="1">
    <location>
        <begin position="70"/>
        <end position="94"/>
    </location>
</feature>
<sequence length="94" mass="10781">MRRWILIAAMVLACGWTLGLDRDASASSRREYREAIRSLPLLERPNRFGHFYGNTVRRIYYRRHGYLPQPEMPLDNSSETPAAPAPTPSAHQAK</sequence>
<protein>
    <submittedName>
        <fullName evidence="2">Uncharacterized protein</fullName>
    </submittedName>
</protein>
<keyword evidence="3" id="KW-1185">Reference proteome</keyword>
<organism evidence="2 3">
    <name type="scientific">Thermogutta terrifontis</name>
    <dbReference type="NCBI Taxonomy" id="1331910"/>
    <lineage>
        <taxon>Bacteria</taxon>
        <taxon>Pseudomonadati</taxon>
        <taxon>Planctomycetota</taxon>
        <taxon>Planctomycetia</taxon>
        <taxon>Pirellulales</taxon>
        <taxon>Thermoguttaceae</taxon>
        <taxon>Thermogutta</taxon>
    </lineage>
</organism>
<accession>A0A286RHA3</accession>
<evidence type="ECO:0000313" key="3">
    <source>
        <dbReference type="Proteomes" id="UP000215086"/>
    </source>
</evidence>
<dbReference type="EMBL" id="CP018477">
    <property type="protein sequence ID" value="ASV75354.1"/>
    <property type="molecule type" value="Genomic_DNA"/>
</dbReference>
<name>A0A286RHA3_9BACT</name>
<proteinExistence type="predicted"/>
<dbReference type="Proteomes" id="UP000215086">
    <property type="component" value="Chromosome"/>
</dbReference>